<sequence>MGNRQPDGVFHGRIYLGPVFRRPLPPTTSKAKPFKYTGQPADIALIEQIAKLLGQNKIPCHVINDGMWRHFGCQNPINSLDLVIPRSLQEQAVQVLRKANFDDGCRLIEKICLWKDQEYNYEAAPSPGEELHVDLNLFSHEDWFPTVELPACGPLAEDDETYLVSTDTRLASCEQATYEVKMFQPARMVEGLIRLAFRDYYLYGPQHLDYISLSDSCMWVEQLSNIFSSLIPEKEEDGTATAAAAAAEEPRSGAPPPWARARVNKAFTKAPELTLRGLDPRWLRLENFHGPWFYYLQMTNMIKDGGVYPTPQRILDLHIFRRAFQVCSCYHILGTLAWVLEPNGVFPEDISPFPMKSILAWQSLTDRFPHLKEKSDQARGPDEWLTPQDYKNAIRWRRRDYTWNLDGSQPRYEPRLAAAGNT</sequence>
<keyword evidence="2" id="KW-1185">Reference proteome</keyword>
<dbReference type="RefSeq" id="XP_025525840.1">
    <property type="nucleotide sequence ID" value="XM_025673773.1"/>
</dbReference>
<evidence type="ECO:0008006" key="3">
    <source>
        <dbReference type="Google" id="ProtNLM"/>
    </source>
</evidence>
<dbReference type="Proteomes" id="UP000249497">
    <property type="component" value="Unassembled WGS sequence"/>
</dbReference>
<organism evidence="1 2">
    <name type="scientific">Aspergillus japonicus CBS 114.51</name>
    <dbReference type="NCBI Taxonomy" id="1448312"/>
    <lineage>
        <taxon>Eukaryota</taxon>
        <taxon>Fungi</taxon>
        <taxon>Dikarya</taxon>
        <taxon>Ascomycota</taxon>
        <taxon>Pezizomycotina</taxon>
        <taxon>Eurotiomycetes</taxon>
        <taxon>Eurotiomycetidae</taxon>
        <taxon>Eurotiales</taxon>
        <taxon>Aspergillaceae</taxon>
        <taxon>Aspergillus</taxon>
        <taxon>Aspergillus subgen. Circumdati</taxon>
    </lineage>
</organism>
<accession>A0A8T8WVT6</accession>
<dbReference type="AlphaFoldDB" id="A0A8T8WVT6"/>
<evidence type="ECO:0000313" key="2">
    <source>
        <dbReference type="Proteomes" id="UP000249497"/>
    </source>
</evidence>
<gene>
    <name evidence="1" type="ORF">BO86DRAFT_401414</name>
</gene>
<dbReference type="GeneID" id="37177465"/>
<protein>
    <recommendedName>
        <fullName evidence="3">Nucleotidyltransferase family protein</fullName>
    </recommendedName>
</protein>
<name>A0A8T8WVT6_ASPJA</name>
<dbReference type="OrthoDB" id="4503450at2759"/>
<evidence type="ECO:0000313" key="1">
    <source>
        <dbReference type="EMBL" id="RAH79946.1"/>
    </source>
</evidence>
<dbReference type="EMBL" id="KZ824809">
    <property type="protein sequence ID" value="RAH79946.1"/>
    <property type="molecule type" value="Genomic_DNA"/>
</dbReference>
<reference evidence="1 2" key="1">
    <citation type="submission" date="2018-02" db="EMBL/GenBank/DDBJ databases">
        <title>The genomes of Aspergillus section Nigri reveals drivers in fungal speciation.</title>
        <authorList>
            <consortium name="DOE Joint Genome Institute"/>
            <person name="Vesth T.C."/>
            <person name="Nybo J."/>
            <person name="Theobald S."/>
            <person name="Brandl J."/>
            <person name="Frisvad J.C."/>
            <person name="Nielsen K.F."/>
            <person name="Lyhne E.K."/>
            <person name="Kogle M.E."/>
            <person name="Kuo A."/>
            <person name="Riley R."/>
            <person name="Clum A."/>
            <person name="Nolan M."/>
            <person name="Lipzen A."/>
            <person name="Salamov A."/>
            <person name="Henrissat B."/>
            <person name="Wiebenga A."/>
            <person name="De vries R.P."/>
            <person name="Grigoriev I.V."/>
            <person name="Mortensen U.H."/>
            <person name="Andersen M.R."/>
            <person name="Baker S.E."/>
        </authorList>
    </citation>
    <scope>NUCLEOTIDE SEQUENCE [LARGE SCALE GENOMIC DNA]</scope>
    <source>
        <strain evidence="1 2">CBS 114.51</strain>
    </source>
</reference>
<proteinExistence type="predicted"/>